<dbReference type="Gene3D" id="3.40.50.300">
    <property type="entry name" value="P-loop containing nucleotide triphosphate hydrolases"/>
    <property type="match status" value="1"/>
</dbReference>
<dbReference type="InterPro" id="IPR010635">
    <property type="entry name" value="Heparan_SO4-6-sulfoTrfase"/>
</dbReference>
<evidence type="ECO:0000256" key="8">
    <source>
        <dbReference type="SAM" id="SignalP"/>
    </source>
</evidence>
<organism evidence="9 10">
    <name type="scientific">Pelagomonas calceolata</name>
    <dbReference type="NCBI Taxonomy" id="35677"/>
    <lineage>
        <taxon>Eukaryota</taxon>
        <taxon>Sar</taxon>
        <taxon>Stramenopiles</taxon>
        <taxon>Ochrophyta</taxon>
        <taxon>Pelagophyceae</taxon>
        <taxon>Pelagomonadales</taxon>
        <taxon>Pelagomonadaceae</taxon>
        <taxon>Pelagomonas</taxon>
    </lineage>
</organism>
<keyword evidence="3" id="KW-0812">Transmembrane</keyword>
<feature type="signal peptide" evidence="8">
    <location>
        <begin position="1"/>
        <end position="32"/>
    </location>
</feature>
<dbReference type="InterPro" id="IPR027417">
    <property type="entry name" value="P-loop_NTPase"/>
</dbReference>
<dbReference type="EMBL" id="CAKKNE010000006">
    <property type="protein sequence ID" value="CAH0378960.1"/>
    <property type="molecule type" value="Genomic_DNA"/>
</dbReference>
<evidence type="ECO:0000256" key="1">
    <source>
        <dbReference type="ARBA" id="ARBA00004167"/>
    </source>
</evidence>
<dbReference type="GO" id="GO:0016020">
    <property type="term" value="C:membrane"/>
    <property type="evidence" value="ECO:0007669"/>
    <property type="project" value="UniProtKB-SubCell"/>
</dbReference>
<evidence type="ECO:0000313" key="10">
    <source>
        <dbReference type="Proteomes" id="UP000789595"/>
    </source>
</evidence>
<dbReference type="OrthoDB" id="406981at2759"/>
<keyword evidence="2" id="KW-0808">Transferase</keyword>
<keyword evidence="4" id="KW-1133">Transmembrane helix</keyword>
<keyword evidence="5" id="KW-0472">Membrane</keyword>
<evidence type="ECO:0000256" key="2">
    <source>
        <dbReference type="ARBA" id="ARBA00022679"/>
    </source>
</evidence>
<evidence type="ECO:0008006" key="11">
    <source>
        <dbReference type="Google" id="ProtNLM"/>
    </source>
</evidence>
<keyword evidence="10" id="KW-1185">Reference proteome</keyword>
<reference evidence="9" key="1">
    <citation type="submission" date="2021-11" db="EMBL/GenBank/DDBJ databases">
        <authorList>
            <consortium name="Genoscope - CEA"/>
            <person name="William W."/>
        </authorList>
    </citation>
    <scope>NUCLEOTIDE SEQUENCE</scope>
</reference>
<dbReference type="PANTHER" id="PTHR12812:SF0">
    <property type="entry name" value="HEPARAN-SULFATE 6-O-SULFOTRANSFERASE"/>
    <property type="match status" value="1"/>
</dbReference>
<evidence type="ECO:0000256" key="6">
    <source>
        <dbReference type="ARBA" id="ARBA00023180"/>
    </source>
</evidence>
<dbReference type="Proteomes" id="UP000789595">
    <property type="component" value="Unassembled WGS sequence"/>
</dbReference>
<feature type="compositionally biased region" description="Basic and acidic residues" evidence="7">
    <location>
        <begin position="71"/>
        <end position="80"/>
    </location>
</feature>
<proteinExistence type="predicted"/>
<protein>
    <recommendedName>
        <fullName evidence="11">Sulfotransferase domain-containing protein</fullName>
    </recommendedName>
</protein>
<evidence type="ECO:0000256" key="7">
    <source>
        <dbReference type="SAM" id="MobiDB-lite"/>
    </source>
</evidence>
<sequence>MGRRSTNAGLPRVALALGLCALLTLLAPLLLGRDAPPRIDAHELARVVDRQNRTIARLQEQLRRPAAPPPRRADASREPQRAPPPPRRVDRAPQRPAPAPGRNDAWRPVEITKDDWVVYLRAQKTGSQTLWTTLLDVFDGGAWGPRRCVRGPFCGHRCENVLRDAFIKASKERKCHLFVRAHANLHDYQRAFESVNRNGRVHYLAFLRDPVKRALSEHDHITNGLVAQFGPHVFGKAWDYDFTDRTRASLSDWLMCTACRVGASNRQARFLAGLATTGELAEGEGTAAGDARLYDAASQNLRACVFVGVLDRFDESMLLLKETFPGPLRNFRSFADAPHPKLGRRRAPDAAALARLRELNAVDQRLYDEAKVLAGGGMY</sequence>
<evidence type="ECO:0000256" key="5">
    <source>
        <dbReference type="ARBA" id="ARBA00023136"/>
    </source>
</evidence>
<keyword evidence="6" id="KW-0325">Glycoprotein</keyword>
<feature type="region of interest" description="Disordered" evidence="7">
    <location>
        <begin position="58"/>
        <end position="106"/>
    </location>
</feature>
<name>A0A8J2T095_9STRA</name>
<evidence type="ECO:0000256" key="3">
    <source>
        <dbReference type="ARBA" id="ARBA00022692"/>
    </source>
</evidence>
<comment type="subcellular location">
    <subcellularLocation>
        <location evidence="1">Membrane</location>
        <topology evidence="1">Single-pass membrane protein</topology>
    </subcellularLocation>
</comment>
<evidence type="ECO:0000256" key="4">
    <source>
        <dbReference type="ARBA" id="ARBA00022989"/>
    </source>
</evidence>
<evidence type="ECO:0000313" key="9">
    <source>
        <dbReference type="EMBL" id="CAH0378960.1"/>
    </source>
</evidence>
<comment type="caution">
    <text evidence="9">The sequence shown here is derived from an EMBL/GenBank/DDBJ whole genome shotgun (WGS) entry which is preliminary data.</text>
</comment>
<dbReference type="AlphaFoldDB" id="A0A8J2T095"/>
<dbReference type="PANTHER" id="PTHR12812">
    <property type="entry name" value="HEPARAN SULFATE 6-O-SULFOTRANSFERASE 3"/>
    <property type="match status" value="1"/>
</dbReference>
<feature type="chain" id="PRO_5035149031" description="Sulfotransferase domain-containing protein" evidence="8">
    <location>
        <begin position="33"/>
        <end position="379"/>
    </location>
</feature>
<keyword evidence="8" id="KW-0732">Signal</keyword>
<gene>
    <name evidence="9" type="ORF">PECAL_6P05610</name>
</gene>
<dbReference type="GO" id="GO:0017095">
    <property type="term" value="F:heparan sulfate 6-sulfotransferase activity"/>
    <property type="evidence" value="ECO:0007669"/>
    <property type="project" value="TreeGrafter"/>
</dbReference>
<accession>A0A8J2T095</accession>